<dbReference type="Proteomes" id="UP000296883">
    <property type="component" value="Plasmid punnamed2"/>
</dbReference>
<sequence>MVSTMTEKKGITNIKELIDRLRYFSPTQLISVFDLDRGYAPIILTKEEQTIIVSPSEKDKLSTVARLVLILQRVDEEITLAIKDDEGELSDLYIGLEGMEQEGKYMKWLVLCDKKNYEKYYMEKPTKPIEKPIEESIPYNEQQVVEKALAKMLKEMLEKHSNEEDRIHNWLCEQTHDEELMKGIIKKDRTIKGALQYAKQKAKSFAENGCACIEEGTVFSWVKEYFLLVKLDTKKSKSKPKPKPKKKVTEKTNKEQTEEIKEVEVQDEQISLF</sequence>
<keyword evidence="2" id="KW-0614">Plasmid</keyword>
<accession>A0AAJ5EGF7</accession>
<gene>
    <name evidence="3" type="ORF">E4031_01410</name>
    <name evidence="2" type="ORF">E4Z98_09975</name>
</gene>
<evidence type="ECO:0000313" key="5">
    <source>
        <dbReference type="Proteomes" id="UP000297725"/>
    </source>
</evidence>
<evidence type="ECO:0000313" key="3">
    <source>
        <dbReference type="EMBL" id="TFZ42919.1"/>
    </source>
</evidence>
<feature type="compositionally biased region" description="Basic and acidic residues" evidence="1">
    <location>
        <begin position="247"/>
        <end position="260"/>
    </location>
</feature>
<dbReference type="EMBL" id="SRHU01000007">
    <property type="protein sequence ID" value="TFZ42919.1"/>
    <property type="molecule type" value="Genomic_DNA"/>
</dbReference>
<evidence type="ECO:0000313" key="2">
    <source>
        <dbReference type="EMBL" id="QCA29704.1"/>
    </source>
</evidence>
<evidence type="ECO:0000256" key="1">
    <source>
        <dbReference type="SAM" id="MobiDB-lite"/>
    </source>
</evidence>
<feature type="region of interest" description="Disordered" evidence="1">
    <location>
        <begin position="234"/>
        <end position="260"/>
    </location>
</feature>
<feature type="compositionally biased region" description="Basic residues" evidence="1">
    <location>
        <begin position="236"/>
        <end position="246"/>
    </location>
</feature>
<dbReference type="Proteomes" id="UP000297725">
    <property type="component" value="Unassembled WGS sequence"/>
</dbReference>
<reference evidence="2 4" key="2">
    <citation type="submission" date="2019-04" db="EMBL/GenBank/DDBJ databases">
        <authorList>
            <person name="Ge Y."/>
        </authorList>
    </citation>
    <scope>NUCLEOTIDE SEQUENCE [LARGE SCALE GENOMIC DNA]</scope>
    <source>
        <strain evidence="2">CF-49</strain>
        <strain evidence="4">personal::cf-49</strain>
        <plasmid evidence="2 4">punnamed2</plasmid>
    </source>
</reference>
<geneLocation type="plasmid" evidence="2 4">
    <name>punnamed2</name>
</geneLocation>
<proteinExistence type="predicted"/>
<dbReference type="EMBL" id="CP038867">
    <property type="protein sequence ID" value="QCA29704.1"/>
    <property type="molecule type" value="Genomic_DNA"/>
</dbReference>
<dbReference type="InterPro" id="IPR025624">
    <property type="entry name" value="PcfK"/>
</dbReference>
<dbReference type="AlphaFoldDB" id="A0AAJ5EGF7"/>
<evidence type="ECO:0000313" key="4">
    <source>
        <dbReference type="Proteomes" id="UP000296883"/>
    </source>
</evidence>
<dbReference type="Pfam" id="PF14058">
    <property type="entry name" value="PcfK"/>
    <property type="match status" value="1"/>
</dbReference>
<protein>
    <submittedName>
        <fullName evidence="3">Uncharacterized protein</fullName>
    </submittedName>
</protein>
<organism evidence="3 5">
    <name type="scientific">Vagococcus xieshaowenii</name>
    <dbReference type="NCBI Taxonomy" id="2562451"/>
    <lineage>
        <taxon>Bacteria</taxon>
        <taxon>Bacillati</taxon>
        <taxon>Bacillota</taxon>
        <taxon>Bacilli</taxon>
        <taxon>Lactobacillales</taxon>
        <taxon>Enterococcaceae</taxon>
        <taxon>Vagococcus</taxon>
    </lineage>
</organism>
<reference evidence="3 5" key="1">
    <citation type="submission" date="2019-03" db="EMBL/GenBank/DDBJ databases">
        <title>Vagococcus sp. was isolated fron gut of Carduelis flavirostris.</title>
        <authorList>
            <person name="Ge Y."/>
        </authorList>
    </citation>
    <scope>NUCLEOTIDE SEQUENCE [LARGE SCALE GENOMIC DNA]</scope>
    <source>
        <strain evidence="3 5">CF-210</strain>
    </source>
</reference>
<name>A0AAJ5EGF7_9ENTE</name>
<keyword evidence="4" id="KW-1185">Reference proteome</keyword>